<feature type="compositionally biased region" description="Low complexity" evidence="2">
    <location>
        <begin position="992"/>
        <end position="1001"/>
    </location>
</feature>
<feature type="region of interest" description="Disordered" evidence="2">
    <location>
        <begin position="463"/>
        <end position="557"/>
    </location>
</feature>
<dbReference type="GO" id="GO:0008017">
    <property type="term" value="F:microtubule binding"/>
    <property type="evidence" value="ECO:0007669"/>
    <property type="project" value="TreeGrafter"/>
</dbReference>
<dbReference type="GO" id="GO:0072686">
    <property type="term" value="C:mitotic spindle"/>
    <property type="evidence" value="ECO:0007669"/>
    <property type="project" value="TreeGrafter"/>
</dbReference>
<dbReference type="SUPFAM" id="SSF48371">
    <property type="entry name" value="ARM repeat"/>
    <property type="match status" value="1"/>
</dbReference>
<dbReference type="FunFam" id="1.25.10.10:FF:000001">
    <property type="entry name" value="CLIP-associating protein 1 isoform 2"/>
    <property type="match status" value="1"/>
</dbReference>
<evidence type="ECO:0000259" key="3">
    <source>
        <dbReference type="SMART" id="SM01349"/>
    </source>
</evidence>
<dbReference type="InterPro" id="IPR016024">
    <property type="entry name" value="ARM-type_fold"/>
</dbReference>
<feature type="compositionally biased region" description="Low complexity" evidence="2">
    <location>
        <begin position="342"/>
        <end position="356"/>
    </location>
</feature>
<dbReference type="Pfam" id="PF21040">
    <property type="entry name" value="CEP104-like_TOG"/>
    <property type="match status" value="1"/>
</dbReference>
<dbReference type="InterPro" id="IPR024395">
    <property type="entry name" value="CLASP_N_dom"/>
</dbReference>
<feature type="compositionally biased region" description="Low complexity" evidence="2">
    <location>
        <begin position="433"/>
        <end position="446"/>
    </location>
</feature>
<feature type="domain" description="TOG" evidence="3">
    <location>
        <begin position="644"/>
        <end position="881"/>
    </location>
</feature>
<feature type="compositionally biased region" description="Basic and acidic residues" evidence="2">
    <location>
        <begin position="1"/>
        <end position="10"/>
    </location>
</feature>
<gene>
    <name evidence="4" type="ORF">XNOV1_A011059</name>
</gene>
<keyword evidence="1" id="KW-0175">Coiled coil</keyword>
<proteinExistence type="predicted"/>
<dbReference type="EMBL" id="OY660884">
    <property type="protein sequence ID" value="CAJ1084046.1"/>
    <property type="molecule type" value="Genomic_DNA"/>
</dbReference>
<feature type="compositionally biased region" description="Acidic residues" evidence="2">
    <location>
        <begin position="1022"/>
        <end position="1033"/>
    </location>
</feature>
<feature type="region of interest" description="Disordered" evidence="2">
    <location>
        <begin position="311"/>
        <end position="448"/>
    </location>
</feature>
<dbReference type="GO" id="GO:0005815">
    <property type="term" value="C:microtubule organizing center"/>
    <property type="evidence" value="ECO:0007669"/>
    <property type="project" value="TreeGrafter"/>
</dbReference>
<feature type="compositionally biased region" description="Polar residues" evidence="2">
    <location>
        <begin position="409"/>
        <end position="422"/>
    </location>
</feature>
<feature type="compositionally biased region" description="Low complexity" evidence="2">
    <location>
        <begin position="40"/>
        <end position="49"/>
    </location>
</feature>
<evidence type="ECO:0000256" key="2">
    <source>
        <dbReference type="SAM" id="MobiDB-lite"/>
    </source>
</evidence>
<dbReference type="InterPro" id="IPR034085">
    <property type="entry name" value="TOG"/>
</dbReference>
<dbReference type="Pfam" id="PF12348">
    <property type="entry name" value="CLASP_N"/>
    <property type="match status" value="1"/>
</dbReference>
<dbReference type="PANTHER" id="PTHR21567">
    <property type="entry name" value="CLASP"/>
    <property type="match status" value="1"/>
</dbReference>
<dbReference type="SMART" id="SM01349">
    <property type="entry name" value="TOG"/>
    <property type="match status" value="3"/>
</dbReference>
<feature type="compositionally biased region" description="Low complexity" evidence="2">
    <location>
        <begin position="900"/>
        <end position="919"/>
    </location>
</feature>
<dbReference type="Proteomes" id="UP001178508">
    <property type="component" value="Chromosome 21"/>
</dbReference>
<feature type="compositionally biased region" description="Polar residues" evidence="2">
    <location>
        <begin position="481"/>
        <end position="504"/>
    </location>
</feature>
<dbReference type="InterPro" id="IPR011989">
    <property type="entry name" value="ARM-like"/>
</dbReference>
<feature type="region of interest" description="Disordered" evidence="2">
    <location>
        <begin position="948"/>
        <end position="979"/>
    </location>
</feature>
<evidence type="ECO:0000313" key="4">
    <source>
        <dbReference type="EMBL" id="CAJ1084046.1"/>
    </source>
</evidence>
<evidence type="ECO:0000313" key="5">
    <source>
        <dbReference type="Proteomes" id="UP001178508"/>
    </source>
</evidence>
<dbReference type="PANTHER" id="PTHR21567:SF30">
    <property type="entry name" value="CLIP-ASSOCIATING PROTEIN 2"/>
    <property type="match status" value="1"/>
</dbReference>
<name>A0AAV1HG85_XYRNO</name>
<dbReference type="GO" id="GO:0045180">
    <property type="term" value="C:basal cortex"/>
    <property type="evidence" value="ECO:0007669"/>
    <property type="project" value="TreeGrafter"/>
</dbReference>
<feature type="compositionally biased region" description="Polar residues" evidence="2">
    <location>
        <begin position="535"/>
        <end position="556"/>
    </location>
</feature>
<evidence type="ECO:0000256" key="1">
    <source>
        <dbReference type="SAM" id="Coils"/>
    </source>
</evidence>
<accession>A0AAV1HG85</accession>
<feature type="compositionally biased region" description="Low complexity" evidence="2">
    <location>
        <begin position="314"/>
        <end position="332"/>
    </location>
</feature>
<keyword evidence="5" id="KW-1185">Reference proteome</keyword>
<feature type="compositionally biased region" description="Basic and acidic residues" evidence="2">
    <location>
        <begin position="959"/>
        <end position="976"/>
    </location>
</feature>
<feature type="region of interest" description="Disordered" evidence="2">
    <location>
        <begin position="1"/>
        <end position="57"/>
    </location>
</feature>
<feature type="domain" description="TOG" evidence="3">
    <location>
        <begin position="82"/>
        <end position="315"/>
    </location>
</feature>
<dbReference type="Gene3D" id="1.25.10.10">
    <property type="entry name" value="Leucine-rich Repeat Variant"/>
    <property type="match status" value="3"/>
</dbReference>
<feature type="compositionally biased region" description="Basic and acidic residues" evidence="2">
    <location>
        <begin position="1003"/>
        <end position="1021"/>
    </location>
</feature>
<dbReference type="GO" id="GO:0090307">
    <property type="term" value="P:mitotic spindle assembly"/>
    <property type="evidence" value="ECO:0007669"/>
    <property type="project" value="TreeGrafter"/>
</dbReference>
<dbReference type="FunFam" id="1.25.10.10:FF:000005">
    <property type="entry name" value="CLIP-associating protein 1 isoform 2"/>
    <property type="match status" value="1"/>
</dbReference>
<dbReference type="GO" id="GO:0005876">
    <property type="term" value="C:spindle microtubule"/>
    <property type="evidence" value="ECO:0007669"/>
    <property type="project" value="TreeGrafter"/>
</dbReference>
<dbReference type="AlphaFoldDB" id="A0AAV1HG85"/>
<reference evidence="4" key="1">
    <citation type="submission" date="2023-08" db="EMBL/GenBank/DDBJ databases">
        <authorList>
            <person name="Alioto T."/>
            <person name="Alioto T."/>
            <person name="Gomez Garrido J."/>
        </authorList>
    </citation>
    <scope>NUCLEOTIDE SEQUENCE</scope>
</reference>
<protein>
    <submittedName>
        <fullName evidence="4">CLIP-associating protein 2 isoform X36</fullName>
    </submittedName>
</protein>
<dbReference type="GO" id="GO:0000776">
    <property type="term" value="C:kinetochore"/>
    <property type="evidence" value="ECO:0007669"/>
    <property type="project" value="TreeGrafter"/>
</dbReference>
<dbReference type="GO" id="GO:0040001">
    <property type="term" value="P:establishment of mitotic spindle localization"/>
    <property type="evidence" value="ECO:0007669"/>
    <property type="project" value="TreeGrafter"/>
</dbReference>
<feature type="coiled-coil region" evidence="1">
    <location>
        <begin position="1040"/>
        <end position="1071"/>
    </location>
</feature>
<organism evidence="4 5">
    <name type="scientific">Xyrichtys novacula</name>
    <name type="common">Pearly razorfish</name>
    <name type="synonym">Hemipteronotus novacula</name>
    <dbReference type="NCBI Taxonomy" id="13765"/>
    <lineage>
        <taxon>Eukaryota</taxon>
        <taxon>Metazoa</taxon>
        <taxon>Chordata</taxon>
        <taxon>Craniata</taxon>
        <taxon>Vertebrata</taxon>
        <taxon>Euteleostomi</taxon>
        <taxon>Actinopterygii</taxon>
        <taxon>Neopterygii</taxon>
        <taxon>Teleostei</taxon>
        <taxon>Neoteleostei</taxon>
        <taxon>Acanthomorphata</taxon>
        <taxon>Eupercaria</taxon>
        <taxon>Labriformes</taxon>
        <taxon>Labridae</taxon>
        <taxon>Xyrichtys</taxon>
    </lineage>
</organism>
<feature type="region of interest" description="Disordered" evidence="2">
    <location>
        <begin position="992"/>
        <end position="1034"/>
    </location>
</feature>
<feature type="region of interest" description="Disordered" evidence="2">
    <location>
        <begin position="879"/>
        <end position="926"/>
    </location>
</feature>
<dbReference type="GO" id="GO:0005881">
    <property type="term" value="C:cytoplasmic microtubule"/>
    <property type="evidence" value="ECO:0007669"/>
    <property type="project" value="TreeGrafter"/>
</dbReference>
<feature type="domain" description="TOG" evidence="3">
    <location>
        <begin position="1023"/>
        <end position="1267"/>
    </location>
</feature>
<sequence length="1271" mass="139301">MALSPSHDRSFDDDDSVDGNRSSSAQAAFKVPKVPKKPAESSAARRPSATGGKLVSKDSAGAIDEEDFIKAFTDVPTVQIYSSRDLEDNLNKIREICSDDKHDWDQRAIALKKIRSLLVAGAPTYDCFYQHLRLLDGAFKLSAKDLRSQVVREACITVAHLSTVLGNKFDHGAEAIVPVLFNLIPNCAKVMATSGVSAIRIIIRHTHVPRLIPLITSNCTSKSVAVRRRCYDFLDLLLQEWQTHSLERHTAVLVESIKKGIRDADSEARVEARKAYWGLRNHFPGEADALYNSLESSYQRTLQSCLKSSGSVASLPQSDRSSSSSQESLNRPLTSKWSAAPGRVSAGSKGGVSSASLQRSRSDVDVNAAAVAKQRHVGQTRGAGRLPPGSYSSLDDASDKTDGRVRTKQPLSTPSGVSSQVDSRGRSRTKMVSQSQPGSRSGSPGRVLTSTALSTMSTGAHRVLAGAGGDGHRRSRIPRSQGCSRDSSPTRLSVAPSSISSIYNGASRGARGSRIPRPSMSQGCSREASRESSRDTSPVRSFTPLATRSYSRSTGALHTPDTFGAAGSGFGISQSSRLSSSVSAMRVLNTGSDVEEALADALKKPARRRYENYGMYSDDDANSDASSACSERSYSSRNGGAIPTYMRQTEDVAEVLNRCASANWSERKEGLLGLQALLKNQRTLSRVELKRLCEIFTRMFADPHSKVFSMFLETLVDFIVVHKEDLQDWLFVLLTQLLKKMGADLLGSVQAKVQRALDITRESFPNDLQFTILMRFTVDQTQTPNLKVKVAILKYIETLTLQMEAPDFVNSSETRLAVSRIITWTTEPKSSDVRKAAQSVLIALFQLNTPEFTMLLAALPKTFQDGATKLLQNHLKNTGNVAQAPMGSPLTRHTPRSPASWSSPVTSPTNTSQNTPSPSAFDYDTENMNSEDIYSSLKGVTEAIQNFSVRSQEDMNEPVQRREGEEGDGGTDRVSDFVDGGRMALDNKTSLLNTPLLSSSPRGAREHFTDSPFKHSRKDSSLDDSEQLADDSSLDQSELVAELLKELSNHNERIEERKAALCELLKLIRENTLQVWDEHFKTILLLLLETMGDREHLIRSLALRVLREILSKQPWRFKNYAELTIMKALEAHKDPHKEVVRAAEETAAMLALSISPDQCIKVLCPIIQSADYPINLAAIKMQTKVVERIPREGLMSLLPEIVPGLIQGYDNSESSVRKACVFCLVAIYTVIGEDLKPHLSQLSSSKLKLLNLYIKRAQSGSSGSEPSAEGL</sequence>